<dbReference type="Proteomes" id="UP000295192">
    <property type="component" value="Unassembled WGS sequence"/>
</dbReference>
<comment type="caution">
    <text evidence="14">The sequence shown here is derived from an EMBL/GenBank/DDBJ whole genome shotgun (WGS) entry which is preliminary data.</text>
</comment>
<organism evidence="14 15">
    <name type="scientific">Drosophila navojoa</name>
    <name type="common">Fruit fly</name>
    <dbReference type="NCBI Taxonomy" id="7232"/>
    <lineage>
        <taxon>Eukaryota</taxon>
        <taxon>Metazoa</taxon>
        <taxon>Ecdysozoa</taxon>
        <taxon>Arthropoda</taxon>
        <taxon>Hexapoda</taxon>
        <taxon>Insecta</taxon>
        <taxon>Pterygota</taxon>
        <taxon>Neoptera</taxon>
        <taxon>Endopterygota</taxon>
        <taxon>Diptera</taxon>
        <taxon>Brachycera</taxon>
        <taxon>Muscomorpha</taxon>
        <taxon>Ephydroidea</taxon>
        <taxon>Drosophilidae</taxon>
        <taxon>Drosophila</taxon>
    </lineage>
</organism>
<evidence type="ECO:0000256" key="12">
    <source>
        <dbReference type="ARBA" id="ARBA00023303"/>
    </source>
</evidence>
<keyword evidence="5" id="KW-0812">Transmembrane</keyword>
<accession>A0A484AV45</accession>
<gene>
    <name evidence="14" type="ORF">AWZ03_014099</name>
</gene>
<dbReference type="EMBL" id="LSRL02001017">
    <property type="protein sequence ID" value="TDG39481.1"/>
    <property type="molecule type" value="Genomic_DNA"/>
</dbReference>
<keyword evidence="6" id="KW-1133">Transmembrane helix</keyword>
<evidence type="ECO:0000313" key="15">
    <source>
        <dbReference type="Proteomes" id="UP000295192"/>
    </source>
</evidence>
<sequence length="82" mass="10331">MEQPSILVKILHSIPHVNYTFRRVNDTFNPDSDVYLEFCLEQRRRRRRRRHQRQRQRQLRTRPSRATRRRQHQLPGQELEER</sequence>
<keyword evidence="4" id="KW-1003">Cell membrane</keyword>
<dbReference type="GO" id="GO:0034707">
    <property type="term" value="C:chloride channel complex"/>
    <property type="evidence" value="ECO:0007669"/>
    <property type="project" value="UniProtKB-KW"/>
</dbReference>
<evidence type="ECO:0000256" key="5">
    <source>
        <dbReference type="ARBA" id="ARBA00022692"/>
    </source>
</evidence>
<keyword evidence="3" id="KW-0813">Transport</keyword>
<evidence type="ECO:0000256" key="3">
    <source>
        <dbReference type="ARBA" id="ARBA00022448"/>
    </source>
</evidence>
<proteinExistence type="inferred from homology"/>
<reference evidence="14 15" key="1">
    <citation type="journal article" date="2019" name="J. Hered.">
        <title>An Improved Genome Assembly for Drosophila navojoa, the Basal Species in the mojavensis Cluster.</title>
        <authorList>
            <person name="Vanderlinde T."/>
            <person name="Dupim E.G."/>
            <person name="Nazario-Yepiz N.O."/>
            <person name="Carvalho A.B."/>
        </authorList>
    </citation>
    <scope>NUCLEOTIDE SEQUENCE [LARGE SCALE GENOMIC DNA]</scope>
    <source>
        <strain evidence="14">Navoj_Jal97</strain>
        <tissue evidence="14">Whole organism</tissue>
    </source>
</reference>
<keyword evidence="9" id="KW-0869">Chloride channel</keyword>
<dbReference type="GO" id="GO:0005886">
    <property type="term" value="C:plasma membrane"/>
    <property type="evidence" value="ECO:0007669"/>
    <property type="project" value="UniProtKB-SubCell"/>
</dbReference>
<evidence type="ECO:0000256" key="7">
    <source>
        <dbReference type="ARBA" id="ARBA00023065"/>
    </source>
</evidence>
<keyword evidence="8" id="KW-0472">Membrane</keyword>
<evidence type="ECO:0000256" key="8">
    <source>
        <dbReference type="ARBA" id="ARBA00023136"/>
    </source>
</evidence>
<evidence type="ECO:0000256" key="13">
    <source>
        <dbReference type="SAM" id="MobiDB-lite"/>
    </source>
</evidence>
<comment type="similarity">
    <text evidence="2">Belongs to the tweety family.</text>
</comment>
<evidence type="ECO:0000256" key="2">
    <source>
        <dbReference type="ARBA" id="ARBA00009849"/>
    </source>
</evidence>
<feature type="compositionally biased region" description="Basic residues" evidence="13">
    <location>
        <begin position="45"/>
        <end position="72"/>
    </location>
</feature>
<keyword evidence="10" id="KW-0325">Glycoprotein</keyword>
<evidence type="ECO:0000313" key="14">
    <source>
        <dbReference type="EMBL" id="TDG39481.1"/>
    </source>
</evidence>
<dbReference type="InterPro" id="IPR006990">
    <property type="entry name" value="Tweety"/>
</dbReference>
<keyword evidence="11" id="KW-0868">Chloride</keyword>
<evidence type="ECO:0000256" key="6">
    <source>
        <dbReference type="ARBA" id="ARBA00022989"/>
    </source>
</evidence>
<dbReference type="GO" id="GO:0005254">
    <property type="term" value="F:chloride channel activity"/>
    <property type="evidence" value="ECO:0007669"/>
    <property type="project" value="UniProtKB-KW"/>
</dbReference>
<evidence type="ECO:0000256" key="1">
    <source>
        <dbReference type="ARBA" id="ARBA00004651"/>
    </source>
</evidence>
<evidence type="ECO:0000256" key="4">
    <source>
        <dbReference type="ARBA" id="ARBA00022475"/>
    </source>
</evidence>
<keyword evidence="7" id="KW-0406">Ion transport</keyword>
<evidence type="ECO:0000256" key="10">
    <source>
        <dbReference type="ARBA" id="ARBA00023180"/>
    </source>
</evidence>
<keyword evidence="12" id="KW-0407">Ion channel</keyword>
<evidence type="ECO:0000256" key="11">
    <source>
        <dbReference type="ARBA" id="ARBA00023214"/>
    </source>
</evidence>
<feature type="region of interest" description="Disordered" evidence="13">
    <location>
        <begin position="45"/>
        <end position="82"/>
    </location>
</feature>
<protein>
    <submittedName>
        <fullName evidence="14">Uncharacterized protein</fullName>
    </submittedName>
</protein>
<dbReference type="Pfam" id="PF04906">
    <property type="entry name" value="Tweety"/>
    <property type="match status" value="1"/>
</dbReference>
<name>A0A484AV45_DRONA</name>
<dbReference type="AlphaFoldDB" id="A0A484AV45"/>
<comment type="subcellular location">
    <subcellularLocation>
        <location evidence="1">Cell membrane</location>
        <topology evidence="1">Multi-pass membrane protein</topology>
    </subcellularLocation>
</comment>
<evidence type="ECO:0000256" key="9">
    <source>
        <dbReference type="ARBA" id="ARBA00023173"/>
    </source>
</evidence>
<keyword evidence="15" id="KW-1185">Reference proteome</keyword>